<name>A0ABM0VVH2_CAMSA</name>
<dbReference type="RefSeq" id="XP_010461678.1">
    <property type="nucleotide sequence ID" value="XM_010463376.2"/>
</dbReference>
<keyword evidence="2" id="KW-1185">Reference proteome</keyword>
<dbReference type="GeneID" id="104742375"/>
<sequence length="741" mass="83322">MWERGELVWVNLSLSDTWIPGRILNSSVPVGILVSFFGLIEPRYVPKPCLRSFDRNFEALVSDSRRFRRFVNRALRAHFWNISFGLWCPCQPLIESPYFDSESSLSWFPNSSDSALCFVRDMAVSIQVPLRSLANTNSSSAQILSFRRYAVDFKRSASVYEEIRASARLMDRSEESDWYLDPSNTMYCVDLDYMFPTTWDADVENSSDLSPLPKDIHCYSSDQSVDNSYSSTWNTRNPRISSCSSTWNTRNPRINSYSSTWNTRNPDSYSSTMRACETMARTAVHEDDGHQSKSRGCQVEQSVCLLNSEPAVEDMIEEDTNNTARPRVDVSEEPSDVMIGTHDDIIGLVDTTVTSVKQTTRTAVHEDDGHRSKSRGCQVEHSVCLLNSEPSVEDMIEEDNTNTARPKVDVSEEPSDLMIETHDDIIGLVDTTVTSAKQLSPLLDASNDKAYLAKPVSFVVPGACHTLACSMRKTYANPRDKLDSSILSAKSINEQSLGRKSFNGTQGNWSDDAFESHIVEVGQTSRHISGTSNKEFSSDDAGIAPAEQLQDLDAARTVESQMRSVDNVRSIGVKRKASRNKASARNSMRKKRAAQQSISTDKTLNLHLMKDMRLANPKCLRMKFLSRHGDIPSKSEVLKRFSVFGKIDASRTDVSPEKSSAKVVFMQSIDAVTAYQFARTKKFRLGRCKVTYRLDAFEEDNEVNDVLLSQEAPKSCLKEHGSEDKEEGKRNLKVKFQMEAN</sequence>
<dbReference type="PANTHER" id="PTHR35491">
    <property type="entry name" value="OS12G0638500-LIKE PROTEIN"/>
    <property type="match status" value="1"/>
</dbReference>
<feature type="region of interest" description="Disordered" evidence="1">
    <location>
        <begin position="560"/>
        <end position="600"/>
    </location>
</feature>
<accession>A0ABM0VVH2</accession>
<evidence type="ECO:0000313" key="2">
    <source>
        <dbReference type="Proteomes" id="UP000694864"/>
    </source>
</evidence>
<reference evidence="2" key="1">
    <citation type="journal article" date="2014" name="Nat. Commun.">
        <title>The emerging biofuel crop Camelina sativa retains a highly undifferentiated hexaploid genome structure.</title>
        <authorList>
            <person name="Kagale S."/>
            <person name="Koh C."/>
            <person name="Nixon J."/>
            <person name="Bollina V."/>
            <person name="Clarke W.E."/>
            <person name="Tuteja R."/>
            <person name="Spillane C."/>
            <person name="Robinson S.J."/>
            <person name="Links M.G."/>
            <person name="Clarke C."/>
            <person name="Higgins E.E."/>
            <person name="Huebert T."/>
            <person name="Sharpe A.G."/>
            <person name="Parkin I.A."/>
        </authorList>
    </citation>
    <scope>NUCLEOTIDE SEQUENCE [LARGE SCALE GENOMIC DNA]</scope>
    <source>
        <strain evidence="2">cv. DH55</strain>
    </source>
</reference>
<evidence type="ECO:0000313" key="3">
    <source>
        <dbReference type="RefSeq" id="XP_010461678.1"/>
    </source>
</evidence>
<dbReference type="CDD" id="cd05162">
    <property type="entry name" value="PWWP"/>
    <property type="match status" value="1"/>
</dbReference>
<protein>
    <submittedName>
        <fullName evidence="3">Uncharacterized protein LOC104742375</fullName>
    </submittedName>
</protein>
<dbReference type="PANTHER" id="PTHR35491:SF12">
    <property type="entry name" value="RRM DOMAIN-CONTAINING PROTEIN"/>
    <property type="match status" value="1"/>
</dbReference>
<reference evidence="3" key="2">
    <citation type="submission" date="2025-08" db="UniProtKB">
        <authorList>
            <consortium name="RefSeq"/>
        </authorList>
    </citation>
    <scope>IDENTIFICATION</scope>
    <source>
        <tissue evidence="3">Leaf</tissue>
    </source>
</reference>
<gene>
    <name evidence="3" type="primary">LOC104742375</name>
</gene>
<organism evidence="2 3">
    <name type="scientific">Camelina sativa</name>
    <name type="common">False flax</name>
    <name type="synonym">Myagrum sativum</name>
    <dbReference type="NCBI Taxonomy" id="90675"/>
    <lineage>
        <taxon>Eukaryota</taxon>
        <taxon>Viridiplantae</taxon>
        <taxon>Streptophyta</taxon>
        <taxon>Embryophyta</taxon>
        <taxon>Tracheophyta</taxon>
        <taxon>Spermatophyta</taxon>
        <taxon>Magnoliopsida</taxon>
        <taxon>eudicotyledons</taxon>
        <taxon>Gunneridae</taxon>
        <taxon>Pentapetalae</taxon>
        <taxon>rosids</taxon>
        <taxon>malvids</taxon>
        <taxon>Brassicales</taxon>
        <taxon>Brassicaceae</taxon>
        <taxon>Camelineae</taxon>
        <taxon>Camelina</taxon>
    </lineage>
</organism>
<evidence type="ECO:0000256" key="1">
    <source>
        <dbReference type="SAM" id="MobiDB-lite"/>
    </source>
</evidence>
<dbReference type="Proteomes" id="UP000694864">
    <property type="component" value="Chromosome 14"/>
</dbReference>
<proteinExistence type="predicted"/>